<dbReference type="InterPro" id="IPR057921">
    <property type="entry name" value="PhiKZ_VTX"/>
</dbReference>
<dbReference type="EMBL" id="KX397368">
    <property type="protein sequence ID" value="ANZ49350.1"/>
    <property type="molecule type" value="Genomic_DNA"/>
</dbReference>
<sequence>MALENAYTGNVFRSFDLNSLAASIELARKLNQTVAQSDEVHYVVETADVKSFPLPIVIGDDVYVDARTFTSLDRNNELKIRNPIEHALRLDQARWELVWKRNNSRLGALMAQLPYHHEIYSKWVGDAITHAYALTPYQSGQIRAAAALFSVGQFYNNFEDEMKMLRLQQELSRQLGTPFEMFEAITGHTDYLFPRNVEEFVEMVKLADITPRLNDFSVLALQQMLNTSFFGVSYEKQLCTSALEYPPSLLVMIRASLENNMFNRSRLGGTIKKSDTAKKKDKFLFTYELIMNQNTKPTNIKG</sequence>
<organism evidence="1 2">
    <name type="scientific">Erwinia phage vB_EamM_Huxley</name>
    <dbReference type="NCBI Taxonomy" id="1883373"/>
    <lineage>
        <taxon>Viruses</taxon>
        <taxon>Duplodnaviria</taxon>
        <taxon>Heunggongvirae</taxon>
        <taxon>Uroviricota</taxon>
        <taxon>Caudoviricetes</taxon>
        <taxon>Chimalliviridae</taxon>
        <taxon>Machinavirus</taxon>
        <taxon>Machinavirus machina</taxon>
    </lineage>
</organism>
<evidence type="ECO:0008006" key="3">
    <source>
        <dbReference type="Google" id="ProtNLM"/>
    </source>
</evidence>
<accession>A0A1B2IDJ9</accession>
<protein>
    <recommendedName>
        <fullName evidence="3">Virion structural protein</fullName>
    </recommendedName>
</protein>
<dbReference type="Proteomes" id="UP000203302">
    <property type="component" value="Segment"/>
</dbReference>
<dbReference type="KEGG" id="vg:29069390"/>
<dbReference type="Pfam" id="PF25614">
    <property type="entry name" value="PhiKZ_VTX"/>
    <property type="match status" value="1"/>
</dbReference>
<gene>
    <name evidence="1" type="ORF">HUXLEY_268</name>
</gene>
<evidence type="ECO:0000313" key="2">
    <source>
        <dbReference type="Proteomes" id="UP000203302"/>
    </source>
</evidence>
<dbReference type="GeneID" id="29069390"/>
<dbReference type="OrthoDB" id="6141at10239"/>
<evidence type="ECO:0000313" key="1">
    <source>
        <dbReference type="EMBL" id="ANZ49350.1"/>
    </source>
</evidence>
<name>A0A1B2IDJ9_9CAUD</name>
<proteinExistence type="predicted"/>
<reference evidence="2" key="1">
    <citation type="submission" date="2016-06" db="EMBL/GenBank/DDBJ databases">
        <authorList>
            <person name="Berg J.A."/>
            <person name="Grossarth S.E."/>
            <person name="Jarvis T.M."/>
            <person name="Merrill B.D."/>
            <person name="Breakwell D.P."/>
            <person name="Hope S."/>
            <person name="Grose J.H."/>
        </authorList>
    </citation>
    <scope>NUCLEOTIDE SEQUENCE [LARGE SCALE GENOMIC DNA]</scope>
</reference>
<dbReference type="RefSeq" id="YP_009293236.1">
    <property type="nucleotide sequence ID" value="NC_031127.1"/>
</dbReference>